<dbReference type="GO" id="GO:0005524">
    <property type="term" value="F:ATP binding"/>
    <property type="evidence" value="ECO:0007669"/>
    <property type="project" value="UniProtKB-UniRule"/>
</dbReference>
<dbReference type="GO" id="GO:0035556">
    <property type="term" value="P:intracellular signal transduction"/>
    <property type="evidence" value="ECO:0007669"/>
    <property type="project" value="TreeGrafter"/>
</dbReference>
<comment type="caution">
    <text evidence="5">The sequence shown here is derived from an EMBL/GenBank/DDBJ whole genome shotgun (WGS) entry which is preliminary data.</text>
</comment>
<name>A0A5J4WIY8_9EUKA</name>
<keyword evidence="5" id="KW-0418">Kinase</keyword>
<dbReference type="Pfam" id="PF00069">
    <property type="entry name" value="Pkinase"/>
    <property type="match status" value="1"/>
</dbReference>
<keyword evidence="5" id="KW-0808">Transferase</keyword>
<dbReference type="PROSITE" id="PS00107">
    <property type="entry name" value="PROTEIN_KINASE_ATP"/>
    <property type="match status" value="1"/>
</dbReference>
<sequence length="176" mass="20436">MQTIPRLQLQHMVRSSSQQFVIETSTARKQRNEELGIRTLNQYVILQKIGEGSFAKVKLVHVSNNPDELYAMKVVKKEVKKRIQKTFRGNPKAKEIAQQESINKEVALLKKTFHPNIIRLYEVIDDRSLQKLYMILEFVKGGPCFSINQEPMNEEDARMCFRDITAGISYKQYCSP</sequence>
<dbReference type="InterPro" id="IPR011009">
    <property type="entry name" value="Kinase-like_dom_sf"/>
</dbReference>
<proteinExistence type="predicted"/>
<evidence type="ECO:0000313" key="5">
    <source>
        <dbReference type="EMBL" id="KAA6394329.1"/>
    </source>
</evidence>
<feature type="binding site" evidence="3">
    <location>
        <position position="77"/>
    </location>
    <ligand>
        <name>ATP</name>
        <dbReference type="ChEBI" id="CHEBI:30616"/>
    </ligand>
</feature>
<dbReference type="PANTHER" id="PTHR24346:SF77">
    <property type="entry name" value="SERINE THREONINE PROTEIN KINASE"/>
    <property type="match status" value="1"/>
</dbReference>
<reference evidence="5 6" key="1">
    <citation type="submission" date="2019-03" db="EMBL/GenBank/DDBJ databases">
        <title>Single cell metagenomics reveals metabolic interactions within the superorganism composed of flagellate Streblomastix strix and complex community of Bacteroidetes bacteria on its surface.</title>
        <authorList>
            <person name="Treitli S.C."/>
            <person name="Kolisko M."/>
            <person name="Husnik F."/>
            <person name="Keeling P."/>
            <person name="Hampl V."/>
        </authorList>
    </citation>
    <scope>NUCLEOTIDE SEQUENCE [LARGE SCALE GENOMIC DNA]</scope>
    <source>
        <strain evidence="5">ST1C</strain>
    </source>
</reference>
<dbReference type="EMBL" id="SNRW01001972">
    <property type="protein sequence ID" value="KAA6394329.1"/>
    <property type="molecule type" value="Genomic_DNA"/>
</dbReference>
<evidence type="ECO:0000256" key="3">
    <source>
        <dbReference type="PROSITE-ProRule" id="PRU10141"/>
    </source>
</evidence>
<dbReference type="InterPro" id="IPR000719">
    <property type="entry name" value="Prot_kinase_dom"/>
</dbReference>
<dbReference type="Gene3D" id="3.30.200.20">
    <property type="entry name" value="Phosphorylase Kinase, domain 1"/>
    <property type="match status" value="1"/>
</dbReference>
<organism evidence="5 6">
    <name type="scientific">Streblomastix strix</name>
    <dbReference type="NCBI Taxonomy" id="222440"/>
    <lineage>
        <taxon>Eukaryota</taxon>
        <taxon>Metamonada</taxon>
        <taxon>Preaxostyla</taxon>
        <taxon>Oxymonadida</taxon>
        <taxon>Streblomastigidae</taxon>
        <taxon>Streblomastix</taxon>
    </lineage>
</organism>
<accession>A0A5J4WIY8</accession>
<feature type="domain" description="Protein kinase" evidence="4">
    <location>
        <begin position="43"/>
        <end position="176"/>
    </location>
</feature>
<dbReference type="GO" id="GO:0004674">
    <property type="term" value="F:protein serine/threonine kinase activity"/>
    <property type="evidence" value="ECO:0007669"/>
    <property type="project" value="TreeGrafter"/>
</dbReference>
<gene>
    <name evidence="5" type="ORF">EZS28_010147</name>
</gene>
<dbReference type="SMART" id="SM00220">
    <property type="entry name" value="S_TKc"/>
    <property type="match status" value="1"/>
</dbReference>
<dbReference type="PROSITE" id="PS50011">
    <property type="entry name" value="PROTEIN_KINASE_DOM"/>
    <property type="match status" value="1"/>
</dbReference>
<dbReference type="SUPFAM" id="SSF56112">
    <property type="entry name" value="Protein kinase-like (PK-like)"/>
    <property type="match status" value="1"/>
</dbReference>
<evidence type="ECO:0000259" key="4">
    <source>
        <dbReference type="PROSITE" id="PS50011"/>
    </source>
</evidence>
<evidence type="ECO:0000256" key="1">
    <source>
        <dbReference type="ARBA" id="ARBA00022741"/>
    </source>
</evidence>
<evidence type="ECO:0000313" key="6">
    <source>
        <dbReference type="Proteomes" id="UP000324800"/>
    </source>
</evidence>
<keyword evidence="2 3" id="KW-0067">ATP-binding</keyword>
<dbReference type="Proteomes" id="UP000324800">
    <property type="component" value="Unassembled WGS sequence"/>
</dbReference>
<dbReference type="GO" id="GO:0005737">
    <property type="term" value="C:cytoplasm"/>
    <property type="evidence" value="ECO:0007669"/>
    <property type="project" value="TreeGrafter"/>
</dbReference>
<keyword evidence="1 3" id="KW-0547">Nucleotide-binding</keyword>
<evidence type="ECO:0000256" key="2">
    <source>
        <dbReference type="ARBA" id="ARBA00022840"/>
    </source>
</evidence>
<dbReference type="AlphaFoldDB" id="A0A5J4WIY8"/>
<dbReference type="PANTHER" id="PTHR24346">
    <property type="entry name" value="MAP/MICROTUBULE AFFINITY-REGULATING KINASE"/>
    <property type="match status" value="1"/>
</dbReference>
<dbReference type="OrthoDB" id="193931at2759"/>
<protein>
    <submittedName>
        <fullName evidence="5">Putative Ser/Thr protein kinase</fullName>
    </submittedName>
</protein>
<dbReference type="InterPro" id="IPR017441">
    <property type="entry name" value="Protein_kinase_ATP_BS"/>
</dbReference>